<evidence type="ECO:0000313" key="1">
    <source>
        <dbReference type="EnsemblMetazoa" id="SCAU014834-PA"/>
    </source>
</evidence>
<protein>
    <submittedName>
        <fullName evidence="1">Uncharacterized protein</fullName>
    </submittedName>
</protein>
<dbReference type="EnsemblMetazoa" id="SCAU014834-RA">
    <property type="protein sequence ID" value="SCAU014834-PA"/>
    <property type="gene ID" value="SCAU014834"/>
</dbReference>
<name>A0A1I8Q8E0_STOCA</name>
<dbReference type="AlphaFoldDB" id="A0A1I8Q8E0"/>
<organism evidence="1 2">
    <name type="scientific">Stomoxys calcitrans</name>
    <name type="common">Stable fly</name>
    <name type="synonym">Conops calcitrans</name>
    <dbReference type="NCBI Taxonomy" id="35570"/>
    <lineage>
        <taxon>Eukaryota</taxon>
        <taxon>Metazoa</taxon>
        <taxon>Ecdysozoa</taxon>
        <taxon>Arthropoda</taxon>
        <taxon>Hexapoda</taxon>
        <taxon>Insecta</taxon>
        <taxon>Pterygota</taxon>
        <taxon>Neoptera</taxon>
        <taxon>Endopterygota</taxon>
        <taxon>Diptera</taxon>
        <taxon>Brachycera</taxon>
        <taxon>Muscomorpha</taxon>
        <taxon>Muscoidea</taxon>
        <taxon>Muscidae</taxon>
        <taxon>Stomoxys</taxon>
    </lineage>
</organism>
<dbReference type="Proteomes" id="UP000095300">
    <property type="component" value="Unassembled WGS sequence"/>
</dbReference>
<dbReference type="VEuPathDB" id="VectorBase:SCAU014834"/>
<keyword evidence="2" id="KW-1185">Reference proteome</keyword>
<accession>A0A1I8Q8E0</accession>
<sequence>MKMVIDPYTPLVVSKLSDILILQHRLMLQWLNRLKCLDFFIG</sequence>
<reference evidence="1" key="1">
    <citation type="submission" date="2020-05" db="UniProtKB">
        <authorList>
            <consortium name="EnsemblMetazoa"/>
        </authorList>
    </citation>
    <scope>IDENTIFICATION</scope>
    <source>
        <strain evidence="1">USDA</strain>
    </source>
</reference>
<evidence type="ECO:0000313" key="2">
    <source>
        <dbReference type="Proteomes" id="UP000095300"/>
    </source>
</evidence>
<proteinExistence type="predicted"/>